<proteinExistence type="predicted"/>
<dbReference type="Proteomes" id="UP000664795">
    <property type="component" value="Unassembled WGS sequence"/>
</dbReference>
<dbReference type="InterPro" id="IPR016181">
    <property type="entry name" value="Acyl_CoA_acyltransferase"/>
</dbReference>
<dbReference type="SUPFAM" id="SSF55729">
    <property type="entry name" value="Acyl-CoA N-acyltransferases (Nat)"/>
    <property type="match status" value="1"/>
</dbReference>
<feature type="domain" description="N-acetyltransferase" evidence="1">
    <location>
        <begin position="2"/>
        <end position="145"/>
    </location>
</feature>
<dbReference type="InterPro" id="IPR000182">
    <property type="entry name" value="GNAT_dom"/>
</dbReference>
<dbReference type="CDD" id="cd04301">
    <property type="entry name" value="NAT_SF"/>
    <property type="match status" value="1"/>
</dbReference>
<gene>
    <name evidence="2" type="ORF">J2I48_21790</name>
</gene>
<accession>A0A939K2T8</accession>
<dbReference type="Pfam" id="PF13673">
    <property type="entry name" value="Acetyltransf_10"/>
    <property type="match status" value="1"/>
</dbReference>
<evidence type="ECO:0000313" key="2">
    <source>
        <dbReference type="EMBL" id="MBO0933655.1"/>
    </source>
</evidence>
<dbReference type="RefSeq" id="WP_207337613.1">
    <property type="nucleotide sequence ID" value="NZ_JAFMYU010000021.1"/>
</dbReference>
<evidence type="ECO:0000313" key="3">
    <source>
        <dbReference type="Proteomes" id="UP000664795"/>
    </source>
</evidence>
<sequence>MTDVSTIHNPEDLEHAFAIRRAVFVHEQCVSPEDEYDEFEGSSTHFLVRLEGKPVGTARWRRTSKGIKLERFAVLAEARGNGVGKVLVQAVLTDVFNQQPEPIESIYLHAQLSAMPLYAHFGFLPVGPQFDECGIMHVKMVLPSKRMVDNADPAKA</sequence>
<reference evidence="2 3" key="1">
    <citation type="submission" date="2021-03" db="EMBL/GenBank/DDBJ databases">
        <title>Fibrella sp. HMF5036 genome sequencing and assembly.</title>
        <authorList>
            <person name="Kang H."/>
            <person name="Kim H."/>
            <person name="Bae S."/>
            <person name="Joh K."/>
        </authorList>
    </citation>
    <scope>NUCLEOTIDE SEQUENCE [LARGE SCALE GENOMIC DNA]</scope>
    <source>
        <strain evidence="2 3">HMF5036</strain>
    </source>
</reference>
<organism evidence="2 3">
    <name type="scientific">Fibrella aquatilis</name>
    <dbReference type="NCBI Taxonomy" id="2817059"/>
    <lineage>
        <taxon>Bacteria</taxon>
        <taxon>Pseudomonadati</taxon>
        <taxon>Bacteroidota</taxon>
        <taxon>Cytophagia</taxon>
        <taxon>Cytophagales</taxon>
        <taxon>Spirosomataceae</taxon>
        <taxon>Fibrella</taxon>
    </lineage>
</organism>
<comment type="caution">
    <text evidence="2">The sequence shown here is derived from an EMBL/GenBank/DDBJ whole genome shotgun (WGS) entry which is preliminary data.</text>
</comment>
<protein>
    <submittedName>
        <fullName evidence="2">GNAT family N-acetyltransferase</fullName>
    </submittedName>
</protein>
<dbReference type="GO" id="GO:0016747">
    <property type="term" value="F:acyltransferase activity, transferring groups other than amino-acyl groups"/>
    <property type="evidence" value="ECO:0007669"/>
    <property type="project" value="InterPro"/>
</dbReference>
<dbReference type="PROSITE" id="PS51186">
    <property type="entry name" value="GNAT"/>
    <property type="match status" value="1"/>
</dbReference>
<evidence type="ECO:0000259" key="1">
    <source>
        <dbReference type="PROSITE" id="PS51186"/>
    </source>
</evidence>
<dbReference type="AlphaFoldDB" id="A0A939K2T8"/>
<dbReference type="EMBL" id="JAFMYU010000021">
    <property type="protein sequence ID" value="MBO0933655.1"/>
    <property type="molecule type" value="Genomic_DNA"/>
</dbReference>
<dbReference type="Gene3D" id="3.40.630.30">
    <property type="match status" value="1"/>
</dbReference>
<name>A0A939K2T8_9BACT</name>
<keyword evidence="3" id="KW-1185">Reference proteome</keyword>